<dbReference type="Proteomes" id="UP000029095">
    <property type="component" value="Unassembled WGS sequence"/>
</dbReference>
<reference evidence="2 3" key="1">
    <citation type="submission" date="2014-05" db="EMBL/GenBank/DDBJ databases">
        <title>Complete genome sequence of the Streptomyces mutabilis TRM45540.</title>
        <authorList>
            <person name="Luo X."/>
            <person name="Zhang L."/>
        </authorList>
    </citation>
    <scope>NUCLEOTIDE SEQUENCE [LARGE SCALE GENOMIC DNA]</scope>
    <source>
        <strain evidence="2 3">TRM45540</strain>
    </source>
</reference>
<dbReference type="HOGENOM" id="CLU_093776_0_1_11"/>
<dbReference type="EMBL" id="JNFQ01000007">
    <property type="protein sequence ID" value="KFG71387.1"/>
    <property type="molecule type" value="Genomic_DNA"/>
</dbReference>
<keyword evidence="3" id="KW-1185">Reference proteome</keyword>
<sequence>MSTRLTVAKATTDVLQPRNMLLGGLTGFGAFTEASVTGAGWGLFAALCAGVVPSEYINWEKRRGTFGDRHVVDRRQRPRIFAVILASIGIGITVMELTGGPKDIEHAMIALWGMTVVLLLVNAFWKISVDAAVASSVVALLAVFHSPWWLLGYIAVVAVCWTRVALSYHSVAQTVAGASLGAAAAGIWMLG</sequence>
<organism evidence="2 3">
    <name type="scientific">Streptomyces mutabilis</name>
    <dbReference type="NCBI Taxonomy" id="67332"/>
    <lineage>
        <taxon>Bacteria</taxon>
        <taxon>Bacillati</taxon>
        <taxon>Actinomycetota</taxon>
        <taxon>Actinomycetes</taxon>
        <taxon>Kitasatosporales</taxon>
        <taxon>Streptomycetaceae</taxon>
        <taxon>Streptomyces</taxon>
    </lineage>
</organism>
<dbReference type="STRING" id="1915400.FM21_34420"/>
<feature type="transmembrane region" description="Helical" evidence="1">
    <location>
        <begin position="80"/>
        <end position="100"/>
    </location>
</feature>
<protein>
    <recommendedName>
        <fullName evidence="4">Phosphatase PAP2 family protein</fullName>
    </recommendedName>
</protein>
<feature type="transmembrane region" description="Helical" evidence="1">
    <location>
        <begin position="39"/>
        <end position="59"/>
    </location>
</feature>
<keyword evidence="1" id="KW-0812">Transmembrane</keyword>
<accession>A0A086MR69</accession>
<dbReference type="AlphaFoldDB" id="A0A086MR69"/>
<comment type="caution">
    <text evidence="2">The sequence shown here is derived from an EMBL/GenBank/DDBJ whole genome shotgun (WGS) entry which is preliminary data.</text>
</comment>
<evidence type="ECO:0000313" key="2">
    <source>
        <dbReference type="EMBL" id="KFG71387.1"/>
    </source>
</evidence>
<feature type="transmembrane region" description="Helical" evidence="1">
    <location>
        <begin position="170"/>
        <end position="190"/>
    </location>
</feature>
<gene>
    <name evidence="2" type="ORF">FM21_34420</name>
</gene>
<evidence type="ECO:0000256" key="1">
    <source>
        <dbReference type="SAM" id="Phobius"/>
    </source>
</evidence>
<name>A0A086MR69_9ACTN</name>
<feature type="transmembrane region" description="Helical" evidence="1">
    <location>
        <begin position="106"/>
        <end position="125"/>
    </location>
</feature>
<keyword evidence="1" id="KW-0472">Membrane</keyword>
<evidence type="ECO:0008006" key="4">
    <source>
        <dbReference type="Google" id="ProtNLM"/>
    </source>
</evidence>
<evidence type="ECO:0000313" key="3">
    <source>
        <dbReference type="Proteomes" id="UP000029095"/>
    </source>
</evidence>
<proteinExistence type="predicted"/>
<keyword evidence="1" id="KW-1133">Transmembrane helix</keyword>
<feature type="transmembrane region" description="Helical" evidence="1">
    <location>
        <begin position="137"/>
        <end position="164"/>
    </location>
</feature>